<dbReference type="Proteomes" id="UP000235392">
    <property type="component" value="Unassembled WGS sequence"/>
</dbReference>
<gene>
    <name evidence="2" type="ORF">PCASD_26558</name>
    <name evidence="1" type="ORF">PCASD_26712</name>
</gene>
<evidence type="ECO:0000313" key="1">
    <source>
        <dbReference type="EMBL" id="PLW25034.1"/>
    </source>
</evidence>
<dbReference type="EMBL" id="PGCI01000570">
    <property type="protein sequence ID" value="PLW25094.1"/>
    <property type="molecule type" value="Genomic_DNA"/>
</dbReference>
<sequence length="70" mass="7935">MTGLYRILASQDKSHGCRTVQELSGRADFAWLQKRLPLRSIRRQLLPTPATLQILTTLYSSIGLSDSKYL</sequence>
<reference evidence="1 3" key="1">
    <citation type="submission" date="2017-11" db="EMBL/GenBank/DDBJ databases">
        <title>De novo assembly and phasing of dikaryotic genomes from two isolates of Puccinia coronata f. sp. avenae, the causal agent of oat crown rust.</title>
        <authorList>
            <person name="Miller M.E."/>
            <person name="Zhang Y."/>
            <person name="Omidvar V."/>
            <person name="Sperschneider J."/>
            <person name="Schwessinger B."/>
            <person name="Raley C."/>
            <person name="Palmer J.M."/>
            <person name="Garnica D."/>
            <person name="Upadhyaya N."/>
            <person name="Rathjen J."/>
            <person name="Taylor J.M."/>
            <person name="Park R.F."/>
            <person name="Dodds P.N."/>
            <person name="Hirsch C.D."/>
            <person name="Kianian S.F."/>
            <person name="Figueroa M."/>
        </authorList>
    </citation>
    <scope>NUCLEOTIDE SEQUENCE [LARGE SCALE GENOMIC DNA]</scope>
    <source>
        <strain evidence="1">12SD80</strain>
    </source>
</reference>
<evidence type="ECO:0000313" key="3">
    <source>
        <dbReference type="Proteomes" id="UP000235392"/>
    </source>
</evidence>
<comment type="caution">
    <text evidence="1">The sequence shown here is derived from an EMBL/GenBank/DDBJ whole genome shotgun (WGS) entry which is preliminary data.</text>
</comment>
<name>A0A2N5THQ2_9BASI</name>
<dbReference type="EMBL" id="PGCI01000576">
    <property type="protein sequence ID" value="PLW25034.1"/>
    <property type="molecule type" value="Genomic_DNA"/>
</dbReference>
<accession>A0A2N5THQ2</accession>
<protein>
    <submittedName>
        <fullName evidence="1">Uncharacterized protein</fullName>
    </submittedName>
</protein>
<dbReference type="AlphaFoldDB" id="A0A2N5THQ2"/>
<evidence type="ECO:0000313" key="2">
    <source>
        <dbReference type="EMBL" id="PLW25094.1"/>
    </source>
</evidence>
<organism evidence="1 3">
    <name type="scientific">Puccinia coronata f. sp. avenae</name>
    <dbReference type="NCBI Taxonomy" id="200324"/>
    <lineage>
        <taxon>Eukaryota</taxon>
        <taxon>Fungi</taxon>
        <taxon>Dikarya</taxon>
        <taxon>Basidiomycota</taxon>
        <taxon>Pucciniomycotina</taxon>
        <taxon>Pucciniomycetes</taxon>
        <taxon>Pucciniales</taxon>
        <taxon>Pucciniaceae</taxon>
        <taxon>Puccinia</taxon>
    </lineage>
</organism>
<proteinExistence type="predicted"/>